<dbReference type="InterPro" id="IPR004424">
    <property type="entry name" value="IspE"/>
</dbReference>
<dbReference type="GO" id="GO:0016114">
    <property type="term" value="P:terpenoid biosynthetic process"/>
    <property type="evidence" value="ECO:0007669"/>
    <property type="project" value="InterPro"/>
</dbReference>
<dbReference type="InterPro" id="IPR014721">
    <property type="entry name" value="Ribsml_uS5_D2-typ_fold_subgr"/>
</dbReference>
<dbReference type="SUPFAM" id="SSF55060">
    <property type="entry name" value="GHMP Kinase, C-terminal domain"/>
    <property type="match status" value="1"/>
</dbReference>
<comment type="similarity">
    <text evidence="1">Belongs to the GHMP kinase family. IspE subfamily.</text>
</comment>
<evidence type="ECO:0000256" key="1">
    <source>
        <dbReference type="ARBA" id="ARBA00009684"/>
    </source>
</evidence>
<dbReference type="InterPro" id="IPR013750">
    <property type="entry name" value="GHMP_kinase_C_dom"/>
</dbReference>
<organism evidence="10">
    <name type="scientific">marine metagenome</name>
    <dbReference type="NCBI Taxonomy" id="408172"/>
    <lineage>
        <taxon>unclassified sequences</taxon>
        <taxon>metagenomes</taxon>
        <taxon>ecological metagenomes</taxon>
    </lineage>
</organism>
<dbReference type="Pfam" id="PF08544">
    <property type="entry name" value="GHMP_kinases_C"/>
    <property type="match status" value="1"/>
</dbReference>
<dbReference type="PANTHER" id="PTHR43527">
    <property type="entry name" value="4-DIPHOSPHOCYTIDYL-2-C-METHYL-D-ERYTHRITOL KINASE, CHLOROPLASTIC"/>
    <property type="match status" value="1"/>
</dbReference>
<keyword evidence="5" id="KW-0418">Kinase</keyword>
<feature type="domain" description="GHMP kinase C-terminal" evidence="9">
    <location>
        <begin position="180"/>
        <end position="236"/>
    </location>
</feature>
<evidence type="ECO:0000256" key="4">
    <source>
        <dbReference type="ARBA" id="ARBA00022741"/>
    </source>
</evidence>
<accession>A0A382I4M6</accession>
<evidence type="ECO:0000256" key="7">
    <source>
        <dbReference type="ARBA" id="ARBA00032554"/>
    </source>
</evidence>
<dbReference type="AlphaFoldDB" id="A0A382I4M6"/>
<sequence length="247" mass="26965">MKYGDELRISKADQECRFSSNTEWLKNDDSNLCVQTWIKMKEHFPIIKGVDITLEKRIPSGAGLGGGSSNSAGMIKGLNSIYKLFLTEAQMQSIALNLGADVSFFIKGGTQKGEGIGNKLSILPYPVRGAVVLVIPDIHIDTSWAYGMIKNKLEHVGNSPNFASFFQENIFPEEIFKNDFETIVFPAYPEIGEIKTALIDLGAVYTSLSGSGSTVYGIFNDESVADSAKSHFNSSYHTVVTFPSNAA</sequence>
<evidence type="ECO:0000259" key="8">
    <source>
        <dbReference type="Pfam" id="PF00288"/>
    </source>
</evidence>
<dbReference type="SUPFAM" id="SSF54211">
    <property type="entry name" value="Ribosomal protein S5 domain 2-like"/>
    <property type="match status" value="1"/>
</dbReference>
<dbReference type="EMBL" id="UINC01064980">
    <property type="protein sequence ID" value="SVB94167.1"/>
    <property type="molecule type" value="Genomic_DNA"/>
</dbReference>
<reference evidence="10" key="1">
    <citation type="submission" date="2018-05" db="EMBL/GenBank/DDBJ databases">
        <authorList>
            <person name="Lanie J.A."/>
            <person name="Ng W.-L."/>
            <person name="Kazmierczak K.M."/>
            <person name="Andrzejewski T.M."/>
            <person name="Davidsen T.M."/>
            <person name="Wayne K.J."/>
            <person name="Tettelin H."/>
            <person name="Glass J.I."/>
            <person name="Rusch D."/>
            <person name="Podicherti R."/>
            <person name="Tsui H.-C.T."/>
            <person name="Winkler M.E."/>
        </authorList>
    </citation>
    <scope>NUCLEOTIDE SEQUENCE</scope>
</reference>
<dbReference type="PIRSF" id="PIRSF010376">
    <property type="entry name" value="IspE"/>
    <property type="match status" value="1"/>
</dbReference>
<protein>
    <recommendedName>
        <fullName evidence="2">4-(cytidine 5'-diphospho)-2-C-methyl-D-erythritol kinase</fullName>
        <ecNumber evidence="2">2.7.1.148</ecNumber>
    </recommendedName>
    <alternativeName>
        <fullName evidence="7">4-(cytidine-5'-diphospho)-2-C-methyl-D-erythritol kinase</fullName>
    </alternativeName>
</protein>
<dbReference type="Pfam" id="PF00288">
    <property type="entry name" value="GHMP_kinases_N"/>
    <property type="match status" value="1"/>
</dbReference>
<evidence type="ECO:0000313" key="10">
    <source>
        <dbReference type="EMBL" id="SVB94167.1"/>
    </source>
</evidence>
<dbReference type="Gene3D" id="3.30.230.10">
    <property type="match status" value="1"/>
</dbReference>
<evidence type="ECO:0000256" key="3">
    <source>
        <dbReference type="ARBA" id="ARBA00022679"/>
    </source>
</evidence>
<evidence type="ECO:0000256" key="5">
    <source>
        <dbReference type="ARBA" id="ARBA00022777"/>
    </source>
</evidence>
<evidence type="ECO:0000259" key="9">
    <source>
        <dbReference type="Pfam" id="PF08544"/>
    </source>
</evidence>
<dbReference type="PANTHER" id="PTHR43527:SF2">
    <property type="entry name" value="4-DIPHOSPHOCYTIDYL-2-C-METHYL-D-ERYTHRITOL KINASE, CHLOROPLASTIC"/>
    <property type="match status" value="1"/>
</dbReference>
<dbReference type="GO" id="GO:0005524">
    <property type="term" value="F:ATP binding"/>
    <property type="evidence" value="ECO:0007669"/>
    <property type="project" value="UniProtKB-KW"/>
</dbReference>
<evidence type="ECO:0000256" key="2">
    <source>
        <dbReference type="ARBA" id="ARBA00012052"/>
    </source>
</evidence>
<dbReference type="InterPro" id="IPR020568">
    <property type="entry name" value="Ribosomal_Su5_D2-typ_SF"/>
</dbReference>
<keyword evidence="3" id="KW-0808">Transferase</keyword>
<keyword evidence="4" id="KW-0547">Nucleotide-binding</keyword>
<feature type="domain" description="GHMP kinase N-terminal" evidence="8">
    <location>
        <begin position="31"/>
        <end position="109"/>
    </location>
</feature>
<dbReference type="InterPro" id="IPR006204">
    <property type="entry name" value="GHMP_kinase_N_dom"/>
</dbReference>
<dbReference type="GO" id="GO:0050515">
    <property type="term" value="F:4-(cytidine 5'-diphospho)-2-C-methyl-D-erythritol kinase activity"/>
    <property type="evidence" value="ECO:0007669"/>
    <property type="project" value="UniProtKB-EC"/>
</dbReference>
<dbReference type="Gene3D" id="3.30.70.890">
    <property type="entry name" value="GHMP kinase, C-terminal domain"/>
    <property type="match status" value="1"/>
</dbReference>
<dbReference type="InterPro" id="IPR036554">
    <property type="entry name" value="GHMP_kinase_C_sf"/>
</dbReference>
<dbReference type="NCBIfam" id="TIGR00154">
    <property type="entry name" value="ispE"/>
    <property type="match status" value="1"/>
</dbReference>
<gene>
    <name evidence="10" type="ORF">METZ01_LOCUS247021</name>
</gene>
<keyword evidence="6" id="KW-0067">ATP-binding</keyword>
<dbReference type="EC" id="2.7.1.148" evidence="2"/>
<name>A0A382I4M6_9ZZZZ</name>
<proteinExistence type="inferred from homology"/>
<evidence type="ECO:0000256" key="6">
    <source>
        <dbReference type="ARBA" id="ARBA00022840"/>
    </source>
</evidence>